<dbReference type="EMBL" id="GBXM01039887">
    <property type="protein sequence ID" value="JAH68690.1"/>
    <property type="molecule type" value="Transcribed_RNA"/>
</dbReference>
<accession>A0A0E9UTY8</accession>
<organism evidence="1">
    <name type="scientific">Anguilla anguilla</name>
    <name type="common">European freshwater eel</name>
    <name type="synonym">Muraena anguilla</name>
    <dbReference type="NCBI Taxonomy" id="7936"/>
    <lineage>
        <taxon>Eukaryota</taxon>
        <taxon>Metazoa</taxon>
        <taxon>Chordata</taxon>
        <taxon>Craniata</taxon>
        <taxon>Vertebrata</taxon>
        <taxon>Euteleostomi</taxon>
        <taxon>Actinopterygii</taxon>
        <taxon>Neopterygii</taxon>
        <taxon>Teleostei</taxon>
        <taxon>Anguilliformes</taxon>
        <taxon>Anguillidae</taxon>
        <taxon>Anguilla</taxon>
    </lineage>
</organism>
<reference evidence="1" key="2">
    <citation type="journal article" date="2015" name="Fish Shellfish Immunol.">
        <title>Early steps in the European eel (Anguilla anguilla)-Vibrio vulnificus interaction in the gills: Role of the RtxA13 toxin.</title>
        <authorList>
            <person name="Callol A."/>
            <person name="Pajuelo D."/>
            <person name="Ebbesson L."/>
            <person name="Teles M."/>
            <person name="MacKenzie S."/>
            <person name="Amaro C."/>
        </authorList>
    </citation>
    <scope>NUCLEOTIDE SEQUENCE</scope>
</reference>
<proteinExistence type="predicted"/>
<protein>
    <submittedName>
        <fullName evidence="1">Uncharacterized protein</fullName>
    </submittedName>
</protein>
<evidence type="ECO:0000313" key="1">
    <source>
        <dbReference type="EMBL" id="JAH68690.1"/>
    </source>
</evidence>
<name>A0A0E9UTY8_ANGAN</name>
<reference evidence="1" key="1">
    <citation type="submission" date="2014-11" db="EMBL/GenBank/DDBJ databases">
        <authorList>
            <person name="Amaro Gonzalez C."/>
        </authorList>
    </citation>
    <scope>NUCLEOTIDE SEQUENCE</scope>
</reference>
<dbReference type="AlphaFoldDB" id="A0A0E9UTY8"/>
<sequence>MRGYILKTLHFSEQLPTIITDFILKAGPTVSMHTAAGTKITGTRLTALF</sequence>